<keyword evidence="2" id="KW-1185">Reference proteome</keyword>
<gene>
    <name evidence="1" type="ORF">ECE50_030650</name>
</gene>
<dbReference type="OrthoDB" id="9814425at2"/>
<evidence type="ECO:0000313" key="1">
    <source>
        <dbReference type="EMBL" id="NSL91222.1"/>
    </source>
</evidence>
<evidence type="ECO:0000313" key="2">
    <source>
        <dbReference type="Proteomes" id="UP000281028"/>
    </source>
</evidence>
<dbReference type="SUPFAM" id="SSF54427">
    <property type="entry name" value="NTF2-like"/>
    <property type="match status" value="1"/>
</dbReference>
<comment type="caution">
    <text evidence="1">The sequence shown here is derived from an EMBL/GenBank/DDBJ whole genome shotgun (WGS) entry which is preliminary data.</text>
</comment>
<reference evidence="1" key="1">
    <citation type="submission" date="2020-05" db="EMBL/GenBank/DDBJ databases">
        <title>Chitinophaga laudate sp. nov., isolated from a tropical peat swamp.</title>
        <authorList>
            <person name="Goh C.B.S."/>
            <person name="Lee M.S."/>
            <person name="Parimannan S."/>
            <person name="Pasbakhsh P."/>
            <person name="Yule C.M."/>
            <person name="Rajandas H."/>
            <person name="Loke S."/>
            <person name="Croft L."/>
            <person name="Tan J.B.L."/>
        </authorList>
    </citation>
    <scope>NUCLEOTIDE SEQUENCE</scope>
    <source>
        <strain evidence="1">Mgbs1</strain>
    </source>
</reference>
<protein>
    <submittedName>
        <fullName evidence="1">Nuclear transport factor 2 family protein</fullName>
    </submittedName>
</protein>
<organism evidence="1 2">
    <name type="scientific">Chitinophaga solisilvae</name>
    <dbReference type="NCBI Taxonomy" id="1233460"/>
    <lineage>
        <taxon>Bacteria</taxon>
        <taxon>Pseudomonadati</taxon>
        <taxon>Bacteroidota</taxon>
        <taxon>Chitinophagia</taxon>
        <taxon>Chitinophagales</taxon>
        <taxon>Chitinophagaceae</taxon>
        <taxon>Chitinophaga</taxon>
    </lineage>
</organism>
<sequence>MKAIIPALSCIMTLFSIAGKAQSSSGTLEEAKKAIALCNAQHFALFAKNDGSILSLYTEDACLLMPGSPMRCGREGLLKFFNDAYAAGSRSGNITTLRIYGDGQEYVTEEGLTQVFDGNGKMMGAGKYIVSFHYFII</sequence>
<dbReference type="EMBL" id="RIAR02000003">
    <property type="protein sequence ID" value="NSL91222.1"/>
    <property type="molecule type" value="Genomic_DNA"/>
</dbReference>
<proteinExistence type="predicted"/>
<dbReference type="InterPro" id="IPR032710">
    <property type="entry name" value="NTF2-like_dom_sf"/>
</dbReference>
<name>A0A3S1AVI7_9BACT</name>
<dbReference type="Proteomes" id="UP000281028">
    <property type="component" value="Unassembled WGS sequence"/>
</dbReference>
<dbReference type="Gene3D" id="3.10.450.50">
    <property type="match status" value="1"/>
</dbReference>
<dbReference type="AlphaFoldDB" id="A0A3S1AVI7"/>
<accession>A0A3S1AVI7</accession>